<feature type="domain" description="SWIM-type" evidence="2">
    <location>
        <begin position="16"/>
        <end position="53"/>
    </location>
</feature>
<dbReference type="InterPro" id="IPR007527">
    <property type="entry name" value="Znf_SWIM"/>
</dbReference>
<reference evidence="3" key="1">
    <citation type="journal article" date="2023" name="J Glob Antimicrob Resist">
        <title>Emergence of NDM-1 and KPC-3 carbapenemases in Kluyvera cryocrescens: Investigating genetic heterogeneity and acquisition routes of blaNDM-1 in Enterobacterales species in Portugal.</title>
        <authorList>
            <person name="Loiodice M."/>
            <person name="Ribeiro M."/>
            <person name="Peixe L."/>
            <person name="Novais A."/>
        </authorList>
    </citation>
    <scope>NUCLEOTIDE SEQUENCE</scope>
    <source>
        <strain evidence="3">K629</strain>
    </source>
</reference>
<dbReference type="PROSITE" id="PS50966">
    <property type="entry name" value="ZF_SWIM"/>
    <property type="match status" value="1"/>
</dbReference>
<evidence type="ECO:0000256" key="1">
    <source>
        <dbReference type="PROSITE-ProRule" id="PRU00325"/>
    </source>
</evidence>
<evidence type="ECO:0000313" key="4">
    <source>
        <dbReference type="Proteomes" id="UP001276300"/>
    </source>
</evidence>
<evidence type="ECO:0000259" key="2">
    <source>
        <dbReference type="PROSITE" id="PS50966"/>
    </source>
</evidence>
<dbReference type="EMBL" id="JAUEQX010000005">
    <property type="protein sequence ID" value="MDW3776265.1"/>
    <property type="molecule type" value="Genomic_DNA"/>
</dbReference>
<accession>A0AAW9C418</accession>
<evidence type="ECO:0000313" key="3">
    <source>
        <dbReference type="EMBL" id="MDW3776265.1"/>
    </source>
</evidence>
<dbReference type="Proteomes" id="UP001276300">
    <property type="component" value="Unassembled WGS sequence"/>
</dbReference>
<comment type="caution">
    <text evidence="3">The sequence shown here is derived from an EMBL/GenBank/DDBJ whole genome shotgun (WGS) entry which is preliminary data.</text>
</comment>
<dbReference type="RefSeq" id="WP_318242297.1">
    <property type="nucleotide sequence ID" value="NZ_JAUEQX010000005.1"/>
</dbReference>
<dbReference type="GO" id="GO:0008270">
    <property type="term" value="F:zinc ion binding"/>
    <property type="evidence" value="ECO:0007669"/>
    <property type="project" value="UniProtKB-KW"/>
</dbReference>
<protein>
    <submittedName>
        <fullName evidence="3">SWIM zinc finger family protein</fullName>
    </submittedName>
</protein>
<keyword evidence="1" id="KW-0479">Metal-binding</keyword>
<keyword evidence="1" id="KW-0863">Zinc-finger</keyword>
<keyword evidence="1" id="KW-0862">Zinc</keyword>
<organism evidence="3 4">
    <name type="scientific">Kluyvera cryocrescens</name>
    <name type="common">Kluyvera citrophila</name>
    <dbReference type="NCBI Taxonomy" id="580"/>
    <lineage>
        <taxon>Bacteria</taxon>
        <taxon>Pseudomonadati</taxon>
        <taxon>Pseudomonadota</taxon>
        <taxon>Gammaproteobacteria</taxon>
        <taxon>Enterobacterales</taxon>
        <taxon>Enterobacteriaceae</taxon>
        <taxon>Kluyvera</taxon>
    </lineage>
</organism>
<proteinExistence type="predicted"/>
<name>A0AAW9C418_KLUCR</name>
<dbReference type="Pfam" id="PF04434">
    <property type="entry name" value="SWIM"/>
    <property type="match status" value="1"/>
</dbReference>
<dbReference type="AlphaFoldDB" id="A0AAW9C418"/>
<sequence>MKYEFLATSSSGMELYVVTVSDDSGKLEIRCNCAAGQRDVLCRHRIALITNKPHGVYATKRNNSDDLRSAIRLLSTYGVDRRYAELQAMYENLEQQWLTVRSQIKNEMNGLISPKG</sequence>
<gene>
    <name evidence="3" type="ORF">QWU01_05490</name>
</gene>